<feature type="active site" evidence="6">
    <location>
        <position position="128"/>
    </location>
</feature>
<proteinExistence type="inferred from homology"/>
<dbReference type="Pfam" id="PF00929">
    <property type="entry name" value="RNase_T"/>
    <property type="match status" value="1"/>
</dbReference>
<gene>
    <name evidence="6" type="primary">orn</name>
    <name evidence="8" type="ORF">C0068_02750</name>
</gene>
<organism evidence="8 9">
    <name type="scientific">Zhongshania marina</name>
    <dbReference type="NCBI Taxonomy" id="2304603"/>
    <lineage>
        <taxon>Bacteria</taxon>
        <taxon>Pseudomonadati</taxon>
        <taxon>Pseudomonadota</taxon>
        <taxon>Gammaproteobacteria</taxon>
        <taxon>Cellvibrionales</taxon>
        <taxon>Spongiibacteraceae</taxon>
        <taxon>Zhongshania</taxon>
    </lineage>
</organism>
<accession>A0A2S4HJM8</accession>
<dbReference type="PANTHER" id="PTHR11046:SF0">
    <property type="entry name" value="OLIGORIBONUCLEASE, MITOCHONDRIAL"/>
    <property type="match status" value="1"/>
</dbReference>
<dbReference type="OrthoDB" id="9801329at2"/>
<dbReference type="PANTHER" id="PTHR11046">
    <property type="entry name" value="OLIGORIBONUCLEASE, MITOCHONDRIAL"/>
    <property type="match status" value="1"/>
</dbReference>
<dbReference type="Proteomes" id="UP000237222">
    <property type="component" value="Unassembled WGS sequence"/>
</dbReference>
<protein>
    <recommendedName>
        <fullName evidence="5 6">Oligoribonuclease</fullName>
        <ecNumber evidence="6">3.1.-.-</ecNumber>
    </recommendedName>
</protein>
<evidence type="ECO:0000313" key="8">
    <source>
        <dbReference type="EMBL" id="POP54204.1"/>
    </source>
</evidence>
<dbReference type="NCBIfam" id="NF003765">
    <property type="entry name" value="PRK05359.1"/>
    <property type="match status" value="1"/>
</dbReference>
<dbReference type="EMBL" id="PQGG01000007">
    <property type="protein sequence ID" value="POP54204.1"/>
    <property type="molecule type" value="Genomic_DNA"/>
</dbReference>
<evidence type="ECO:0000256" key="3">
    <source>
        <dbReference type="ARBA" id="ARBA00022801"/>
    </source>
</evidence>
<comment type="function">
    <text evidence="6">3'-to-5' exoribonuclease specific for small oligoribonucleotides.</text>
</comment>
<dbReference type="GO" id="GO:0006259">
    <property type="term" value="P:DNA metabolic process"/>
    <property type="evidence" value="ECO:0007669"/>
    <property type="project" value="UniProtKB-ARBA"/>
</dbReference>
<dbReference type="InterPro" id="IPR013520">
    <property type="entry name" value="Ribonucl_H"/>
</dbReference>
<dbReference type="InterPro" id="IPR022894">
    <property type="entry name" value="Oligoribonuclease"/>
</dbReference>
<evidence type="ECO:0000313" key="9">
    <source>
        <dbReference type="Proteomes" id="UP000237222"/>
    </source>
</evidence>
<comment type="subcellular location">
    <subcellularLocation>
        <location evidence="6">Cytoplasm</location>
    </subcellularLocation>
</comment>
<dbReference type="CDD" id="cd06135">
    <property type="entry name" value="Orn"/>
    <property type="match status" value="1"/>
</dbReference>
<comment type="similarity">
    <text evidence="1 6">Belongs to the oligoribonuclease family.</text>
</comment>
<dbReference type="SUPFAM" id="SSF53098">
    <property type="entry name" value="Ribonuclease H-like"/>
    <property type="match status" value="1"/>
</dbReference>
<dbReference type="GO" id="GO:0000175">
    <property type="term" value="F:3'-5'-RNA exonuclease activity"/>
    <property type="evidence" value="ECO:0007669"/>
    <property type="project" value="InterPro"/>
</dbReference>
<evidence type="ECO:0000256" key="6">
    <source>
        <dbReference type="HAMAP-Rule" id="MF_00045"/>
    </source>
</evidence>
<keyword evidence="2 6" id="KW-0540">Nuclease</keyword>
<dbReference type="SMART" id="SM00479">
    <property type="entry name" value="EXOIII"/>
    <property type="match status" value="1"/>
</dbReference>
<dbReference type="GO" id="GO:0005737">
    <property type="term" value="C:cytoplasm"/>
    <property type="evidence" value="ECO:0007669"/>
    <property type="project" value="UniProtKB-SubCell"/>
</dbReference>
<dbReference type="FunFam" id="3.30.420.10:FF:000003">
    <property type="entry name" value="Oligoribonuclease"/>
    <property type="match status" value="1"/>
</dbReference>
<dbReference type="RefSeq" id="WP_103682965.1">
    <property type="nucleotide sequence ID" value="NZ_PQGG01000007.1"/>
</dbReference>
<comment type="caution">
    <text evidence="8">The sequence shown here is derived from an EMBL/GenBank/DDBJ whole genome shotgun (WGS) entry which is preliminary data.</text>
</comment>
<keyword evidence="3 6" id="KW-0378">Hydrolase</keyword>
<evidence type="ECO:0000256" key="4">
    <source>
        <dbReference type="ARBA" id="ARBA00022839"/>
    </source>
</evidence>
<feature type="domain" description="Exonuclease" evidence="7">
    <location>
        <begin position="6"/>
        <end position="179"/>
    </location>
</feature>
<name>A0A2S4HJM8_9GAMM</name>
<keyword evidence="4 6" id="KW-0269">Exonuclease</keyword>
<evidence type="ECO:0000256" key="1">
    <source>
        <dbReference type="ARBA" id="ARBA00009921"/>
    </source>
</evidence>
<dbReference type="HAMAP" id="MF_00045">
    <property type="entry name" value="Oligoribonuclease"/>
    <property type="match status" value="1"/>
</dbReference>
<sequence length="181" mass="20599">MDKAQNLIWIDLEMTGLDTINDHIIEIATVVTDANLNVLAEGPVLAIHQPDEVLAAMDEWNTRQHGQSGLTKRVQDTCITAEEAERLTLEFLDKHVEKGASPMCGNSICQDRRFMAREMPALEAYFHYRNLDVSSVKELARRWRPDLSAGLKKSATHLALDDIYDSIAELSYYREHFLRLS</sequence>
<dbReference type="EC" id="3.1.-.-" evidence="6"/>
<reference evidence="8" key="1">
    <citation type="submission" date="2018-01" db="EMBL/GenBank/DDBJ databases">
        <authorList>
            <person name="Yu X.-D."/>
        </authorList>
    </citation>
    <scope>NUCLEOTIDE SEQUENCE</scope>
    <source>
        <strain evidence="8">ZX-21</strain>
    </source>
</reference>
<dbReference type="InterPro" id="IPR036397">
    <property type="entry name" value="RNaseH_sf"/>
</dbReference>
<evidence type="ECO:0000256" key="2">
    <source>
        <dbReference type="ARBA" id="ARBA00022722"/>
    </source>
</evidence>
<dbReference type="Gene3D" id="3.30.420.10">
    <property type="entry name" value="Ribonuclease H-like superfamily/Ribonuclease H"/>
    <property type="match status" value="1"/>
</dbReference>
<dbReference type="AlphaFoldDB" id="A0A2S4HJM8"/>
<dbReference type="GO" id="GO:0003676">
    <property type="term" value="F:nucleic acid binding"/>
    <property type="evidence" value="ECO:0007669"/>
    <property type="project" value="InterPro"/>
</dbReference>
<evidence type="ECO:0000256" key="5">
    <source>
        <dbReference type="ARBA" id="ARBA00070964"/>
    </source>
</evidence>
<dbReference type="InterPro" id="IPR012337">
    <property type="entry name" value="RNaseH-like_sf"/>
</dbReference>
<evidence type="ECO:0000259" key="7">
    <source>
        <dbReference type="SMART" id="SM00479"/>
    </source>
</evidence>
<keyword evidence="6" id="KW-0963">Cytoplasm</keyword>